<dbReference type="KEGG" id="baus:BAnh1_04460"/>
<feature type="domain" description="YetF-like N-terminal transmembrane" evidence="9">
    <location>
        <begin position="9"/>
        <end position="82"/>
    </location>
</feature>
<evidence type="ECO:0000256" key="1">
    <source>
        <dbReference type="ARBA" id="ARBA00004651"/>
    </source>
</evidence>
<feature type="transmembrane region" description="Helical" evidence="7">
    <location>
        <begin position="62"/>
        <end position="83"/>
    </location>
</feature>
<dbReference type="InterPro" id="IPR048454">
    <property type="entry name" value="YetF_N"/>
</dbReference>
<dbReference type="PATRIC" id="fig|1094489.3.peg.552"/>
<gene>
    <name evidence="10" type="ordered locus">BAnh1_04460</name>
</gene>
<evidence type="ECO:0000259" key="8">
    <source>
        <dbReference type="Pfam" id="PF04239"/>
    </source>
</evidence>
<evidence type="ECO:0000259" key="9">
    <source>
        <dbReference type="Pfam" id="PF20730"/>
    </source>
</evidence>
<dbReference type="AlphaFoldDB" id="M1NXX4"/>
<evidence type="ECO:0000256" key="5">
    <source>
        <dbReference type="ARBA" id="ARBA00022989"/>
    </source>
</evidence>
<organism evidence="10 11">
    <name type="scientific">Bartonella australis (strain Aust/NH1)</name>
    <dbReference type="NCBI Taxonomy" id="1094489"/>
    <lineage>
        <taxon>Bacteria</taxon>
        <taxon>Pseudomonadati</taxon>
        <taxon>Pseudomonadota</taxon>
        <taxon>Alphaproteobacteria</taxon>
        <taxon>Hyphomicrobiales</taxon>
        <taxon>Bartonellaceae</taxon>
        <taxon>Bartonella</taxon>
    </lineage>
</organism>
<dbReference type="Proteomes" id="UP000011729">
    <property type="component" value="Chromosome"/>
</dbReference>
<evidence type="ECO:0000256" key="6">
    <source>
        <dbReference type="ARBA" id="ARBA00023136"/>
    </source>
</evidence>
<feature type="transmembrane region" description="Helical" evidence="7">
    <location>
        <begin position="6"/>
        <end position="25"/>
    </location>
</feature>
<keyword evidence="11" id="KW-1185">Reference proteome</keyword>
<feature type="domain" description="YetF C-terminal" evidence="8">
    <location>
        <begin position="87"/>
        <end position="200"/>
    </location>
</feature>
<feature type="transmembrane region" description="Helical" evidence="7">
    <location>
        <begin position="37"/>
        <end position="56"/>
    </location>
</feature>
<keyword evidence="6 7" id="KW-0472">Membrane</keyword>
<dbReference type="Pfam" id="PF20730">
    <property type="entry name" value="YetF_N"/>
    <property type="match status" value="1"/>
</dbReference>
<evidence type="ECO:0000256" key="2">
    <source>
        <dbReference type="ARBA" id="ARBA00006448"/>
    </source>
</evidence>
<dbReference type="EMBL" id="CP003123">
    <property type="protein sequence ID" value="AGF74327.1"/>
    <property type="molecule type" value="Genomic_DNA"/>
</dbReference>
<dbReference type="InterPro" id="IPR023090">
    <property type="entry name" value="UPF0702_alpha/beta_dom_sf"/>
</dbReference>
<dbReference type="GO" id="GO:0005886">
    <property type="term" value="C:plasma membrane"/>
    <property type="evidence" value="ECO:0007669"/>
    <property type="project" value="UniProtKB-SubCell"/>
</dbReference>
<keyword evidence="5 7" id="KW-1133">Transmembrane helix</keyword>
<dbReference type="PANTHER" id="PTHR34582:SF6">
    <property type="entry name" value="UPF0702 TRANSMEMBRANE PROTEIN YCAP"/>
    <property type="match status" value="1"/>
</dbReference>
<keyword evidence="4 7" id="KW-0812">Transmembrane</keyword>
<protein>
    <submittedName>
        <fullName evidence="10">Putative membrane protein</fullName>
    </submittedName>
</protein>
<sequence>MNFLYDYGYTALKLVLGLAAFLFILRTTGRGSLSQMTPIDLVSNFVMGGIIGGSIYNHDISGTQVLVVLLIWQTLITSLNFLARYSVFFHRLIVGQSVALVLDGVFQIDEIKRLGISVNELITTLRIKGCSLREAAFVRLEANGDFSVVPKKDGKNSIILVQNGEILKEGLEEIDKSEAWLKSELRKRRLKVEDLFAVEWYEKTDKNNQSCSELFLVPFQKTV</sequence>
<dbReference type="RefSeq" id="WP_015397835.1">
    <property type="nucleotide sequence ID" value="NC_020300.1"/>
</dbReference>
<dbReference type="InterPro" id="IPR007353">
    <property type="entry name" value="DUF421"/>
</dbReference>
<reference evidence="10 11" key="1">
    <citation type="journal article" date="2013" name="PLoS Genet.">
        <title>A gene transfer agent and a dynamic repertoire of secretion systems hold the keys to the explosive radiation of the emerging pathogen Bartonella.</title>
        <authorList>
            <person name="Guy L."/>
            <person name="Nystedt B."/>
            <person name="Toft C."/>
            <person name="Zaremba-Niedzwiedzka K."/>
            <person name="Berglund E.C."/>
            <person name="Granberg F."/>
            <person name="Naslund K."/>
            <person name="Eriksson A.S."/>
            <person name="Andersson S.G."/>
        </authorList>
    </citation>
    <scope>NUCLEOTIDE SEQUENCE [LARGE SCALE GENOMIC DNA]</scope>
    <source>
        <strain evidence="10 11">Aust/NH1</strain>
    </source>
</reference>
<evidence type="ECO:0000313" key="11">
    <source>
        <dbReference type="Proteomes" id="UP000011729"/>
    </source>
</evidence>
<dbReference type="HOGENOM" id="CLU_077149_4_0_5"/>
<dbReference type="Pfam" id="PF04239">
    <property type="entry name" value="DUF421"/>
    <property type="match status" value="1"/>
</dbReference>
<dbReference type="Gene3D" id="3.30.240.20">
    <property type="entry name" value="bsu07140 like domains"/>
    <property type="match status" value="2"/>
</dbReference>
<evidence type="ECO:0000256" key="7">
    <source>
        <dbReference type="SAM" id="Phobius"/>
    </source>
</evidence>
<evidence type="ECO:0000313" key="10">
    <source>
        <dbReference type="EMBL" id="AGF74327.1"/>
    </source>
</evidence>
<dbReference type="PANTHER" id="PTHR34582">
    <property type="entry name" value="UPF0702 TRANSMEMBRANE PROTEIN YCAP"/>
    <property type="match status" value="1"/>
</dbReference>
<comment type="similarity">
    <text evidence="2">Belongs to the UPF0702 family.</text>
</comment>
<dbReference type="OrthoDB" id="9778331at2"/>
<name>M1NXX4_BARAA</name>
<evidence type="ECO:0000256" key="3">
    <source>
        <dbReference type="ARBA" id="ARBA00022475"/>
    </source>
</evidence>
<proteinExistence type="inferred from homology"/>
<evidence type="ECO:0000256" key="4">
    <source>
        <dbReference type="ARBA" id="ARBA00022692"/>
    </source>
</evidence>
<dbReference type="STRING" id="1094489.BAnh1_04460"/>
<keyword evidence="3" id="KW-1003">Cell membrane</keyword>
<comment type="subcellular location">
    <subcellularLocation>
        <location evidence="1">Cell membrane</location>
        <topology evidence="1">Multi-pass membrane protein</topology>
    </subcellularLocation>
</comment>
<dbReference type="eggNOG" id="COG2323">
    <property type="taxonomic scope" value="Bacteria"/>
</dbReference>
<accession>M1NXX4</accession>